<sequence>MKKRIGLIIAALAVSAALAVTSCDLFQKVSEEGGKSSQAQSETSSSISIDDTSETSSEESSLPEESEVSSQPEESEDTSSDSEESNSSSSSKPSESKVLEGTISDITSISIVVKTADGKEYHMDQTYCEIENEGNKIRLNSPIKVTYTGTLTDTDEVQDVHVEKMWIGIP</sequence>
<accession>A0A8J6P4Q1</accession>
<feature type="chain" id="PRO_5038481878" description="Lipoprotein" evidence="2">
    <location>
        <begin position="20"/>
        <end position="170"/>
    </location>
</feature>
<dbReference type="EMBL" id="JACRTL010000005">
    <property type="protein sequence ID" value="MBC8611298.1"/>
    <property type="molecule type" value="Genomic_DNA"/>
</dbReference>
<dbReference type="AlphaFoldDB" id="A0A8J6P4Q1"/>
<evidence type="ECO:0000313" key="3">
    <source>
        <dbReference type="EMBL" id="MBC8611298.1"/>
    </source>
</evidence>
<feature type="compositionally biased region" description="Acidic residues" evidence="1">
    <location>
        <begin position="51"/>
        <end position="84"/>
    </location>
</feature>
<reference evidence="3" key="1">
    <citation type="submission" date="2020-08" db="EMBL/GenBank/DDBJ databases">
        <title>Genome public.</title>
        <authorList>
            <person name="Liu C."/>
            <person name="Sun Q."/>
        </authorList>
    </citation>
    <scope>NUCLEOTIDE SEQUENCE</scope>
    <source>
        <strain evidence="3">NSJ-15</strain>
    </source>
</reference>
<dbReference type="RefSeq" id="WP_093987678.1">
    <property type="nucleotide sequence ID" value="NZ_FYDD01000002.1"/>
</dbReference>
<feature type="region of interest" description="Disordered" evidence="1">
    <location>
        <begin position="29"/>
        <end position="100"/>
    </location>
</feature>
<protein>
    <recommendedName>
        <fullName evidence="5">Lipoprotein</fullName>
    </recommendedName>
</protein>
<keyword evidence="2" id="KW-0732">Signal</keyword>
<proteinExistence type="predicted"/>
<evidence type="ECO:0000256" key="1">
    <source>
        <dbReference type="SAM" id="MobiDB-lite"/>
    </source>
</evidence>
<comment type="caution">
    <text evidence="3">The sequence shown here is derived from an EMBL/GenBank/DDBJ whole genome shotgun (WGS) entry which is preliminary data.</text>
</comment>
<evidence type="ECO:0000256" key="2">
    <source>
        <dbReference type="SAM" id="SignalP"/>
    </source>
</evidence>
<evidence type="ECO:0008006" key="5">
    <source>
        <dbReference type="Google" id="ProtNLM"/>
    </source>
</evidence>
<name>A0A8J6P4Q1_9FIRM</name>
<dbReference type="Proteomes" id="UP000632659">
    <property type="component" value="Unassembled WGS sequence"/>
</dbReference>
<dbReference type="PROSITE" id="PS51257">
    <property type="entry name" value="PROKAR_LIPOPROTEIN"/>
    <property type="match status" value="1"/>
</dbReference>
<evidence type="ECO:0000313" key="4">
    <source>
        <dbReference type="Proteomes" id="UP000632659"/>
    </source>
</evidence>
<gene>
    <name evidence="3" type="ORF">H8702_09285</name>
</gene>
<keyword evidence="4" id="KW-1185">Reference proteome</keyword>
<feature type="signal peptide" evidence="2">
    <location>
        <begin position="1"/>
        <end position="19"/>
    </location>
</feature>
<feature type="compositionally biased region" description="Low complexity" evidence="1">
    <location>
        <begin position="36"/>
        <end position="50"/>
    </location>
</feature>
<organism evidence="3 4">
    <name type="scientific">Massiliimalia timonensis</name>
    <dbReference type="NCBI Taxonomy" id="1987501"/>
    <lineage>
        <taxon>Bacteria</taxon>
        <taxon>Bacillati</taxon>
        <taxon>Bacillota</taxon>
        <taxon>Clostridia</taxon>
        <taxon>Eubacteriales</taxon>
        <taxon>Oscillospiraceae</taxon>
        <taxon>Massiliimalia</taxon>
    </lineage>
</organism>